<evidence type="ECO:0000259" key="2">
    <source>
        <dbReference type="Pfam" id="PF12458"/>
    </source>
</evidence>
<name>A0A8H9MYF8_VIBVL</name>
<dbReference type="Pfam" id="PF00004">
    <property type="entry name" value="AAA"/>
    <property type="match status" value="1"/>
</dbReference>
<feature type="domain" description="DUF7902" evidence="3">
    <location>
        <begin position="597"/>
        <end position="680"/>
    </location>
</feature>
<sequence>MTMNIEQAIKDGGSFSVIRDKLTANSTDLFNAIKALDEKRKLEFGGVDLSVAGNINLLTESISKPVDIAKVGEILLFGFDGEIGLKSHIELSDMFAAYRLDKDENGKLEPHALALSETILNDEAFLTEFNRNTRHNRDVRLRQLFVENGTLFIIVSTNKGGKNFAHYTFKDSGSGFKFEQYNVHKPSRKVGASHEWVSTTKDDIISGVHSHISVANKVFVETIGGDLTIKTTNDTEDSKGIFSEDVAKKEQRITDAKVQYIDLGELVLLSITPLSEEPRYYVFNVPTQQVIRCDALANSWTEFDEGHGIVFSNGYAIAGGEMKVIDSEESTSVFHGKTSSPSGEDALYAFYNSEQGNYTIYHYNLVSKQVTPPIHSKGFTSRKDGKLLVFRTSENSNAEKLHSLQVWDSPFMSQENYVKLIASKPDTALTRIGNPTLVKGISDCLTILELTKRTEVSEALYESIIKTTNRLLDTHYWLADEECGSPKCKLMAIKDTAEQVLTEFKKVKEQSKSASERIVSLGEEFEEVKHACSTLQGFAPEPYIEALYKAKGFIGTLFSAKEIKFIDIVKIDNLLKESNNLKDTVVVKLIDRLQDKEAFNSFHTSIRDIEREAATCKTSKEYSEKVSNLNQISLRLTALNSEIGELETDDSTKITKIVSHLGDVFTSINTLTAKMKSTRKAMVEEELSEQFKVQMNQLSQIIEVSLSNANTPEECDIQAEELAVQFEKLELRFAESDTYIDELRKKSDEAQQSIENRKSSLKSERQAQIQKVIKSVESTIETIQKKIQTFGTIEEVHSYFKTNIAVERVRSNCKRLVELGDTVASDGFNQKIKTLKAEAVTNTRDRAEIFEDGGDIIKLGKSRFSVNKRKPELSLVTEGTKTVAVVSSTSFKQPIDDSRLSELSDYTSMIVPTESDTIYRGTYLAYLAIDKVISENLDSDGEITRLISKNYIERESKVDEIIRSIIKDNYDGGFTRGVHDLDAKLIFAKLYPLSISNGNSIASSTEVRIEAINYLMATGAKNERITSLMVSASSMKKIDIAVKTGAFDQSVANAANILNIDVATMHYLLDCYCVNEQISLTLPMEVVSLAEKVKEVIGEENVELVDLNVFSAFASSFESELNKDILKEAHRVFLALTCKQKIAIYKSERKTMFSTNGLIGEHVTISKGTLTGNSEEVLSLCKAHFEKHSVNFKKLVDLRSQISKEFEESLQLSELVAKPMAGFVRNELIKKSYIPLIGDSLANQIGSIDSSKASNNGGLMLISPPGYGKTTLLEYIAACMGFIFVKINGPAIGHNVTSIIPDESTSPEAAKELTKLNFALELGDNVIVLIDDIQHLSPEFLQKFISLCDGTRRIEGQWNGVTKTYDMKGKRFAIAMAGNPYTENGEAFKIPDMLSNRMTSRNLGDVSTGMEDAFELSYIENALTSNQYTEDLHSRDRDDFFKMIDMAKGHSAVASANLNYPYSQGELVEIIDVLKHMMTVQDIVLKVNRSYIQSAAQASSYRTEPPFLLQGSYRNMNKMCEKIVPVMTNEDIVNLISDHYKSESQTLTTKAEENFIRLKMMLGTDSEDDNARWANIVEIFMESQKPEEAEDVLQLKRIADALREMLPQ</sequence>
<dbReference type="InterPro" id="IPR057224">
    <property type="entry name" value="DUF7902"/>
</dbReference>
<proteinExistence type="predicted"/>
<comment type="caution">
    <text evidence="4">The sequence shown here is derived from an EMBL/GenBank/DDBJ whole genome shotgun (WGS) entry which is preliminary data.</text>
</comment>
<gene>
    <name evidence="4" type="ORF">I7730_01630</name>
</gene>
<evidence type="ECO:0000259" key="1">
    <source>
        <dbReference type="Pfam" id="PF00004"/>
    </source>
</evidence>
<dbReference type="Proteomes" id="UP000863257">
    <property type="component" value="Unassembled WGS sequence"/>
</dbReference>
<dbReference type="EMBL" id="DACRBY010000001">
    <property type="protein sequence ID" value="HAS8538498.1"/>
    <property type="molecule type" value="Genomic_DNA"/>
</dbReference>
<dbReference type="InterPro" id="IPR020958">
    <property type="entry name" value="DUF3686"/>
</dbReference>
<evidence type="ECO:0000313" key="4">
    <source>
        <dbReference type="EMBL" id="HAS8538498.1"/>
    </source>
</evidence>
<dbReference type="CDD" id="cd00009">
    <property type="entry name" value="AAA"/>
    <property type="match status" value="1"/>
</dbReference>
<dbReference type="SUPFAM" id="SSF52540">
    <property type="entry name" value="P-loop containing nucleoside triphosphate hydrolases"/>
    <property type="match status" value="1"/>
</dbReference>
<evidence type="ECO:0000259" key="3">
    <source>
        <dbReference type="Pfam" id="PF25472"/>
    </source>
</evidence>
<dbReference type="Pfam" id="PF12458">
    <property type="entry name" value="DUF3686"/>
    <property type="match status" value="1"/>
</dbReference>
<accession>A0A8H9MYF8</accession>
<feature type="domain" description="ATPase AAA-type core" evidence="1">
    <location>
        <begin position="1260"/>
        <end position="1339"/>
    </location>
</feature>
<organism evidence="4">
    <name type="scientific">Vibrio vulnificus</name>
    <dbReference type="NCBI Taxonomy" id="672"/>
    <lineage>
        <taxon>Bacteria</taxon>
        <taxon>Pseudomonadati</taxon>
        <taxon>Pseudomonadota</taxon>
        <taxon>Gammaproteobacteria</taxon>
        <taxon>Vibrionales</taxon>
        <taxon>Vibrionaceae</taxon>
        <taxon>Vibrio</taxon>
    </lineage>
</organism>
<feature type="domain" description="DUF3686" evidence="2">
    <location>
        <begin position="29"/>
        <end position="476"/>
    </location>
</feature>
<dbReference type="GO" id="GO:0005524">
    <property type="term" value="F:ATP binding"/>
    <property type="evidence" value="ECO:0007669"/>
    <property type="project" value="InterPro"/>
</dbReference>
<dbReference type="Pfam" id="PF25472">
    <property type="entry name" value="DUF7902"/>
    <property type="match status" value="1"/>
</dbReference>
<dbReference type="InterPro" id="IPR027417">
    <property type="entry name" value="P-loop_NTPase"/>
</dbReference>
<dbReference type="InterPro" id="IPR003959">
    <property type="entry name" value="ATPase_AAA_core"/>
</dbReference>
<dbReference type="GO" id="GO:0016887">
    <property type="term" value="F:ATP hydrolysis activity"/>
    <property type="evidence" value="ECO:0007669"/>
    <property type="project" value="InterPro"/>
</dbReference>
<dbReference type="Gene3D" id="3.40.50.300">
    <property type="entry name" value="P-loop containing nucleotide triphosphate hydrolases"/>
    <property type="match status" value="1"/>
</dbReference>
<protein>
    <submittedName>
        <fullName evidence="4">AAA family ATPase</fullName>
    </submittedName>
</protein>
<reference evidence="4" key="2">
    <citation type="submission" date="2019-01" db="EMBL/GenBank/DDBJ databases">
        <authorList>
            <consortium name="NCBI Pathogen Detection Project"/>
        </authorList>
    </citation>
    <scope>NUCLEOTIDE SEQUENCE</scope>
    <source>
        <strain evidence="4">BCW_3452</strain>
    </source>
</reference>
<reference evidence="4" key="1">
    <citation type="journal article" date="2018" name="Genome Biol.">
        <title>SKESA: strategic k-mer extension for scrupulous assemblies.</title>
        <authorList>
            <person name="Souvorov A."/>
            <person name="Agarwala R."/>
            <person name="Lipman D.J."/>
        </authorList>
    </citation>
    <scope>NUCLEOTIDE SEQUENCE</scope>
    <source>
        <strain evidence="4">BCW_3452</strain>
    </source>
</reference>